<dbReference type="PANTHER" id="PTHR43798:SF33">
    <property type="entry name" value="HYDROLASE, PUTATIVE (AFU_ORTHOLOGUE AFUA_2G14860)-RELATED"/>
    <property type="match status" value="1"/>
</dbReference>
<dbReference type="GO" id="GO:0016787">
    <property type="term" value="F:hydrolase activity"/>
    <property type="evidence" value="ECO:0007669"/>
    <property type="project" value="UniProtKB-KW"/>
</dbReference>
<dbReference type="SUPFAM" id="SSF53474">
    <property type="entry name" value="alpha/beta-Hydrolases"/>
    <property type="match status" value="1"/>
</dbReference>
<dbReference type="RefSeq" id="WP_212994189.1">
    <property type="nucleotide sequence ID" value="NZ_BAABEA010000030.1"/>
</dbReference>
<keyword evidence="2" id="KW-0378">Hydrolase</keyword>
<dbReference type="InterPro" id="IPR029058">
    <property type="entry name" value="AB_hydrolase_fold"/>
</dbReference>
<dbReference type="InterPro" id="IPR000073">
    <property type="entry name" value="AB_hydrolase_1"/>
</dbReference>
<evidence type="ECO:0000313" key="3">
    <source>
        <dbReference type="Proteomes" id="UP000681340"/>
    </source>
</evidence>
<dbReference type="Pfam" id="PF00561">
    <property type="entry name" value="Abhydrolase_1"/>
    <property type="match status" value="1"/>
</dbReference>
<protein>
    <submittedName>
        <fullName evidence="2">Alpha/beta hydrolase</fullName>
    </submittedName>
</protein>
<name>A0A919SXY1_9ACTN</name>
<sequence>MTHRSRRRSIAIVTAFVAVLLVIGAFIVPTSGPSPHERLLPGIELDLRTAHTARGPVQYDLTGGSGPTLLTMHGGLGGADQGRLFADWLRGDGFRVLSPSRPGYLGTPLDSGRTLEDQADLLAALLDELAVKRVVLFAVSSGAPVAYTFAARHPARVSALVVVAGVSRADPGAGNSSAVRRVFIDTVGQRIAQMTAAVSLSSVLSGTLDETSTFTTAQKEQRVEEIMRDDTVRAFFEAMVRTTFPYRLRMPGTRNDAEQRRDMNLPFDRITAPTLIVHGALDGDVPFTDGAAAATRIGAAQHHWMPDEDHLGFWLGPGRVPAQDAVRTFLRQAVAR</sequence>
<keyword evidence="3" id="KW-1185">Reference proteome</keyword>
<dbReference type="AlphaFoldDB" id="A0A919SXY1"/>
<dbReference type="GO" id="GO:0016020">
    <property type="term" value="C:membrane"/>
    <property type="evidence" value="ECO:0007669"/>
    <property type="project" value="TreeGrafter"/>
</dbReference>
<dbReference type="PANTHER" id="PTHR43798">
    <property type="entry name" value="MONOACYLGLYCEROL LIPASE"/>
    <property type="match status" value="1"/>
</dbReference>
<reference evidence="2" key="1">
    <citation type="submission" date="2021-03" db="EMBL/GenBank/DDBJ databases">
        <title>Whole genome shotgun sequence of Actinoplanes auranticolor NBRC 12245.</title>
        <authorList>
            <person name="Komaki H."/>
            <person name="Tamura T."/>
        </authorList>
    </citation>
    <scope>NUCLEOTIDE SEQUENCE</scope>
    <source>
        <strain evidence="2">NBRC 12245</strain>
    </source>
</reference>
<dbReference type="Proteomes" id="UP000681340">
    <property type="component" value="Unassembled WGS sequence"/>
</dbReference>
<comment type="caution">
    <text evidence="2">The sequence shown here is derived from an EMBL/GenBank/DDBJ whole genome shotgun (WGS) entry which is preliminary data.</text>
</comment>
<evidence type="ECO:0000259" key="1">
    <source>
        <dbReference type="Pfam" id="PF00561"/>
    </source>
</evidence>
<feature type="domain" description="AB hydrolase-1" evidence="1">
    <location>
        <begin position="67"/>
        <end position="317"/>
    </location>
</feature>
<dbReference type="InterPro" id="IPR050266">
    <property type="entry name" value="AB_hydrolase_sf"/>
</dbReference>
<proteinExistence type="predicted"/>
<accession>A0A919SXY1</accession>
<evidence type="ECO:0000313" key="2">
    <source>
        <dbReference type="EMBL" id="GIM79068.1"/>
    </source>
</evidence>
<dbReference type="EMBL" id="BOQL01000079">
    <property type="protein sequence ID" value="GIM79068.1"/>
    <property type="molecule type" value="Genomic_DNA"/>
</dbReference>
<organism evidence="2 3">
    <name type="scientific">Actinoplanes auranticolor</name>
    <dbReference type="NCBI Taxonomy" id="47988"/>
    <lineage>
        <taxon>Bacteria</taxon>
        <taxon>Bacillati</taxon>
        <taxon>Actinomycetota</taxon>
        <taxon>Actinomycetes</taxon>
        <taxon>Micromonosporales</taxon>
        <taxon>Micromonosporaceae</taxon>
        <taxon>Actinoplanes</taxon>
    </lineage>
</organism>
<dbReference type="Gene3D" id="3.40.50.1820">
    <property type="entry name" value="alpha/beta hydrolase"/>
    <property type="match status" value="1"/>
</dbReference>
<gene>
    <name evidence="2" type="ORF">Aau02nite_83950</name>
</gene>